<dbReference type="EMBL" id="CM056813">
    <property type="protein sequence ID" value="KAJ8641046.1"/>
    <property type="molecule type" value="Genomic_DNA"/>
</dbReference>
<sequence length="254" mass="29346">MGRLLPKGKHDSPFTQSEIEQMEKLFQEAKDESLNEEFYQKLAKKLNLASGRIRKTAIEWTQVQRWFQSKHDACIAEASSSPSVSKELSVPPDACLSNSAPESSSDMPKVEKAPDRPELEFEARSSKDGAWYDVAAFLTRRVLSSGEPEVRVRFVGFGAEEDEWVNTKKAVRERSLPLDPAECRKVREGDLVLCFRERRDEARYFDAHILEVKRRLHDIRGCRCLFLVRYDHDLVKVIANYMYVSTHMKRFLVC</sequence>
<evidence type="ECO:0000313" key="2">
    <source>
        <dbReference type="Proteomes" id="UP001234297"/>
    </source>
</evidence>
<keyword evidence="2" id="KW-1185">Reference proteome</keyword>
<gene>
    <name evidence="1" type="ORF">MRB53_017740</name>
</gene>
<dbReference type="Proteomes" id="UP001234297">
    <property type="component" value="Chromosome 5"/>
</dbReference>
<organism evidence="1 2">
    <name type="scientific">Persea americana</name>
    <name type="common">Avocado</name>
    <dbReference type="NCBI Taxonomy" id="3435"/>
    <lineage>
        <taxon>Eukaryota</taxon>
        <taxon>Viridiplantae</taxon>
        <taxon>Streptophyta</taxon>
        <taxon>Embryophyta</taxon>
        <taxon>Tracheophyta</taxon>
        <taxon>Spermatophyta</taxon>
        <taxon>Magnoliopsida</taxon>
        <taxon>Magnoliidae</taxon>
        <taxon>Laurales</taxon>
        <taxon>Lauraceae</taxon>
        <taxon>Persea</taxon>
    </lineage>
</organism>
<comment type="caution">
    <text evidence="1">The sequence shown here is derived from an EMBL/GenBank/DDBJ whole genome shotgun (WGS) entry which is preliminary data.</text>
</comment>
<protein>
    <submittedName>
        <fullName evidence="1">Uncharacterized protein</fullName>
    </submittedName>
</protein>
<reference evidence="1 2" key="1">
    <citation type="journal article" date="2022" name="Hortic Res">
        <title>A haplotype resolved chromosomal level avocado genome allows analysis of novel avocado genes.</title>
        <authorList>
            <person name="Nath O."/>
            <person name="Fletcher S.J."/>
            <person name="Hayward A."/>
            <person name="Shaw L.M."/>
            <person name="Masouleh A.K."/>
            <person name="Furtado A."/>
            <person name="Henry R.J."/>
            <person name="Mitter N."/>
        </authorList>
    </citation>
    <scope>NUCLEOTIDE SEQUENCE [LARGE SCALE GENOMIC DNA]</scope>
    <source>
        <strain evidence="2">cv. Hass</strain>
    </source>
</reference>
<proteinExistence type="predicted"/>
<evidence type="ECO:0000313" key="1">
    <source>
        <dbReference type="EMBL" id="KAJ8641046.1"/>
    </source>
</evidence>
<name>A0ACC2M6T8_PERAE</name>
<accession>A0ACC2M6T8</accession>